<reference evidence="1" key="1">
    <citation type="journal article" date="2014" name="Int. J. Syst. Evol. Microbiol.">
        <title>Complete genome sequence of Corynebacterium casei LMG S-19264T (=DSM 44701T), isolated from a smear-ripened cheese.</title>
        <authorList>
            <consortium name="US DOE Joint Genome Institute (JGI-PGF)"/>
            <person name="Walter F."/>
            <person name="Albersmeier A."/>
            <person name="Kalinowski J."/>
            <person name="Ruckert C."/>
        </authorList>
    </citation>
    <scope>NUCLEOTIDE SEQUENCE</scope>
    <source>
        <strain evidence="1">VKM B-2347</strain>
    </source>
</reference>
<reference evidence="1" key="2">
    <citation type="submission" date="2023-01" db="EMBL/GenBank/DDBJ databases">
        <authorList>
            <person name="Sun Q."/>
            <person name="Evtushenko L."/>
        </authorList>
    </citation>
    <scope>NUCLEOTIDE SEQUENCE</scope>
    <source>
        <strain evidence="1">VKM B-2347</strain>
    </source>
</reference>
<dbReference type="RefSeq" id="WP_271169433.1">
    <property type="nucleotide sequence ID" value="NZ_BSFI01000021.1"/>
</dbReference>
<evidence type="ECO:0000313" key="2">
    <source>
        <dbReference type="Proteomes" id="UP001143372"/>
    </source>
</evidence>
<protein>
    <submittedName>
        <fullName evidence="1">Uncharacterized protein</fullName>
    </submittedName>
</protein>
<gene>
    <name evidence="1" type="ORF">GCM10008179_28380</name>
</gene>
<organism evidence="1 2">
    <name type="scientific">Hansschlegelia plantiphila</name>
    <dbReference type="NCBI Taxonomy" id="374655"/>
    <lineage>
        <taxon>Bacteria</taxon>
        <taxon>Pseudomonadati</taxon>
        <taxon>Pseudomonadota</taxon>
        <taxon>Alphaproteobacteria</taxon>
        <taxon>Hyphomicrobiales</taxon>
        <taxon>Methylopilaceae</taxon>
        <taxon>Hansschlegelia</taxon>
    </lineage>
</organism>
<sequence>MGDLHPVDQAQIDASQAKVTLDEMLDLARGEAARIAIVQRGLIDAGLRKAPDAGQIRIMVVHEATATLIETVGRRGFGHAR</sequence>
<dbReference type="EMBL" id="BSFI01000021">
    <property type="protein sequence ID" value="GLK69200.1"/>
    <property type="molecule type" value="Genomic_DNA"/>
</dbReference>
<accession>A0A9W6J4R5</accession>
<name>A0A9W6J4R5_9HYPH</name>
<dbReference type="Proteomes" id="UP001143372">
    <property type="component" value="Unassembled WGS sequence"/>
</dbReference>
<comment type="caution">
    <text evidence="1">The sequence shown here is derived from an EMBL/GenBank/DDBJ whole genome shotgun (WGS) entry which is preliminary data.</text>
</comment>
<dbReference type="AlphaFoldDB" id="A0A9W6J4R5"/>
<keyword evidence="2" id="KW-1185">Reference proteome</keyword>
<evidence type="ECO:0000313" key="1">
    <source>
        <dbReference type="EMBL" id="GLK69200.1"/>
    </source>
</evidence>
<proteinExistence type="predicted"/>